<dbReference type="Pfam" id="PF11753">
    <property type="entry name" value="DUF3310"/>
    <property type="match status" value="1"/>
</dbReference>
<keyword evidence="1" id="KW-0418">Kinase</keyword>
<proteinExistence type="predicted"/>
<sequence>MASLENAKIDIVNHPKHYTSGKIEVIRIMEDQLTDEEYRGYIKGQVIKYITRERYKNGLEDLKKAAWYLNRLIQKMEREAKR</sequence>
<organism evidence="1">
    <name type="scientific">Myoviridae sp. ct4uh47</name>
    <dbReference type="NCBI Taxonomy" id="2825032"/>
    <lineage>
        <taxon>Viruses</taxon>
        <taxon>Duplodnaviria</taxon>
        <taxon>Heunggongvirae</taxon>
        <taxon>Uroviricota</taxon>
        <taxon>Caudoviricetes</taxon>
    </lineage>
</organism>
<protein>
    <submittedName>
        <fullName evidence="1">Nucelotide kinase</fullName>
    </submittedName>
</protein>
<reference evidence="1" key="1">
    <citation type="journal article" date="2021" name="Proc. Natl. Acad. Sci. U.S.A.">
        <title>A Catalog of Tens of Thousands of Viruses from Human Metagenomes Reveals Hidden Associations with Chronic Diseases.</title>
        <authorList>
            <person name="Tisza M.J."/>
            <person name="Buck C.B."/>
        </authorList>
    </citation>
    <scope>NUCLEOTIDE SEQUENCE</scope>
    <source>
        <strain evidence="1">Ct4uh47</strain>
    </source>
</reference>
<dbReference type="EMBL" id="BK016203">
    <property type="protein sequence ID" value="DAG02079.1"/>
    <property type="molecule type" value="Genomic_DNA"/>
</dbReference>
<evidence type="ECO:0000313" key="1">
    <source>
        <dbReference type="EMBL" id="DAG02079.1"/>
    </source>
</evidence>
<keyword evidence="1" id="KW-0808">Transferase</keyword>
<dbReference type="GO" id="GO:0016301">
    <property type="term" value="F:kinase activity"/>
    <property type="evidence" value="ECO:0007669"/>
    <property type="project" value="UniProtKB-KW"/>
</dbReference>
<name>A0A8S5V641_9CAUD</name>
<dbReference type="InterPro" id="IPR021739">
    <property type="entry name" value="SaV-like"/>
</dbReference>
<accession>A0A8S5V641</accession>